<dbReference type="AlphaFoldDB" id="A0A8J7GTM4"/>
<dbReference type="Proteomes" id="UP000622552">
    <property type="component" value="Unassembled WGS sequence"/>
</dbReference>
<dbReference type="SUPFAM" id="SSF53474">
    <property type="entry name" value="alpha/beta-Hydrolases"/>
    <property type="match status" value="1"/>
</dbReference>
<evidence type="ECO:0000313" key="2">
    <source>
        <dbReference type="Proteomes" id="UP000622552"/>
    </source>
</evidence>
<reference evidence="1" key="1">
    <citation type="submission" date="2020-11" db="EMBL/GenBank/DDBJ databases">
        <title>Sequencing the genomes of 1000 actinobacteria strains.</title>
        <authorList>
            <person name="Klenk H.-P."/>
        </authorList>
    </citation>
    <scope>NUCLEOTIDE SEQUENCE</scope>
    <source>
        <strain evidence="1">DSM 45356</strain>
    </source>
</reference>
<dbReference type="EMBL" id="JADOUF010000001">
    <property type="protein sequence ID" value="MBG6139340.1"/>
    <property type="molecule type" value="Genomic_DNA"/>
</dbReference>
<dbReference type="RefSeq" id="WP_197006009.1">
    <property type="nucleotide sequence ID" value="NZ_BONS01000012.1"/>
</dbReference>
<gene>
    <name evidence="1" type="ORF">IW245_005534</name>
</gene>
<name>A0A8J7GTM4_9ACTN</name>
<evidence type="ECO:0000313" key="1">
    <source>
        <dbReference type="EMBL" id="MBG6139340.1"/>
    </source>
</evidence>
<protein>
    <submittedName>
        <fullName evidence="1">Pimeloyl-ACP methyl ester carboxylesterase</fullName>
    </submittedName>
</protein>
<dbReference type="Gene3D" id="3.40.50.1820">
    <property type="entry name" value="alpha/beta hydrolase"/>
    <property type="match status" value="1"/>
</dbReference>
<organism evidence="1 2">
    <name type="scientific">Longispora fulva</name>
    <dbReference type="NCBI Taxonomy" id="619741"/>
    <lineage>
        <taxon>Bacteria</taxon>
        <taxon>Bacillati</taxon>
        <taxon>Actinomycetota</taxon>
        <taxon>Actinomycetes</taxon>
        <taxon>Micromonosporales</taxon>
        <taxon>Micromonosporaceae</taxon>
        <taxon>Longispora</taxon>
    </lineage>
</organism>
<sequence>MAYDVRAGGTRFEIPVFVLQGEHDVLTLRALAEEYFAEVDAPVKELALIRDAGHFAAFSQPGQFLAELLDRVRPLAVAADAR</sequence>
<keyword evidence="2" id="KW-1185">Reference proteome</keyword>
<accession>A0A8J7GTM4</accession>
<dbReference type="InterPro" id="IPR029058">
    <property type="entry name" value="AB_hydrolase_fold"/>
</dbReference>
<comment type="caution">
    <text evidence="1">The sequence shown here is derived from an EMBL/GenBank/DDBJ whole genome shotgun (WGS) entry which is preliminary data.</text>
</comment>
<proteinExistence type="predicted"/>